<sequence length="576" mass="63834">MSSRSHSSSSRRSSLSRKSKRSESVSTGIFASLRSLVTGQDEGGEKKRRKKKRIYYAPPSQWKIQDFWPEGEWHNEQGMPVATVDGIGGRGRIDSTSSHGSLDSMLDQPGQSVVDQMSTFQNLEQSMQTVINEIGLHSDSVTGDRSRVLGKYSRRDRTAANLLTAGIKARVIGEIRREALERILTEERESPLEGLEGKMAEAAFRAIYKDMTGGKGAGIKVLKHPRSSKPPRKIRLKFKKMEGSQLWLGDALDEEDDSSDDDSDENPRSRPGSPQETGRDEFGEESGWDHKELKYKVVNKKGEKGKKEEIGGGKEKNGREGPFLHYRGGFMNQTKRRMNLNTLVDVKKGIQTDILKREGGNQYKKHAFLSLFFEGEGERSLDLEVADGDVQVRDKLLHGFKFIVLKNQEYKKAMRAHSWDLDEAATNKKMREAWGGKSAAGENSDGVKVEIGPWLKQREMQRERERAGSISTETIPDEKKIEENFNVIKDGGEMMDMGNLPQDVGLGLSRNSSSTSELSFATATGNDEGFNDDISMGMGGYGIPRQKATVGGFLGDGGGGGKEKDPRIGLSLEMAS</sequence>
<feature type="region of interest" description="Disordered" evidence="1">
    <location>
        <begin position="249"/>
        <end position="286"/>
    </location>
</feature>
<dbReference type="Proteomes" id="UP001165122">
    <property type="component" value="Unassembled WGS sequence"/>
</dbReference>
<evidence type="ECO:0000256" key="1">
    <source>
        <dbReference type="SAM" id="MobiDB-lite"/>
    </source>
</evidence>
<name>A0A9W7FSP7_9STRA</name>
<feature type="compositionally biased region" description="Acidic residues" evidence="1">
    <location>
        <begin position="251"/>
        <end position="264"/>
    </location>
</feature>
<feature type="compositionally biased region" description="Low complexity" evidence="1">
    <location>
        <begin position="1"/>
        <end position="13"/>
    </location>
</feature>
<feature type="compositionally biased region" description="Basic and acidic residues" evidence="1">
    <location>
        <begin position="277"/>
        <end position="286"/>
    </location>
</feature>
<feature type="region of interest" description="Disordered" evidence="1">
    <location>
        <begin position="1"/>
        <end position="52"/>
    </location>
</feature>
<feature type="compositionally biased region" description="Basic and acidic residues" evidence="1">
    <location>
        <begin position="299"/>
        <end position="319"/>
    </location>
</feature>
<dbReference type="EMBL" id="BRXW01000295">
    <property type="protein sequence ID" value="GMI17548.1"/>
    <property type="molecule type" value="Genomic_DNA"/>
</dbReference>
<evidence type="ECO:0000313" key="2">
    <source>
        <dbReference type="EMBL" id="GMI17548.1"/>
    </source>
</evidence>
<comment type="caution">
    <text evidence="2">The sequence shown here is derived from an EMBL/GenBank/DDBJ whole genome shotgun (WGS) entry which is preliminary data.</text>
</comment>
<reference evidence="3" key="1">
    <citation type="journal article" date="2023" name="Commun. Biol.">
        <title>Genome analysis of Parmales, the sister group of diatoms, reveals the evolutionary specialization of diatoms from phago-mixotrophs to photoautotrophs.</title>
        <authorList>
            <person name="Ban H."/>
            <person name="Sato S."/>
            <person name="Yoshikawa S."/>
            <person name="Yamada K."/>
            <person name="Nakamura Y."/>
            <person name="Ichinomiya M."/>
            <person name="Sato N."/>
            <person name="Blanc-Mathieu R."/>
            <person name="Endo H."/>
            <person name="Kuwata A."/>
            <person name="Ogata H."/>
        </authorList>
    </citation>
    <scope>NUCLEOTIDE SEQUENCE [LARGE SCALE GENOMIC DNA]</scope>
    <source>
        <strain evidence="3">NIES 3700</strain>
    </source>
</reference>
<protein>
    <submittedName>
        <fullName evidence="2">Uncharacterized protein</fullName>
    </submittedName>
</protein>
<dbReference type="AlphaFoldDB" id="A0A9W7FSP7"/>
<dbReference type="OrthoDB" id="10267241at2759"/>
<proteinExistence type="predicted"/>
<organism evidence="2 3">
    <name type="scientific">Triparma laevis f. longispina</name>
    <dbReference type="NCBI Taxonomy" id="1714387"/>
    <lineage>
        <taxon>Eukaryota</taxon>
        <taxon>Sar</taxon>
        <taxon>Stramenopiles</taxon>
        <taxon>Ochrophyta</taxon>
        <taxon>Bolidophyceae</taxon>
        <taxon>Parmales</taxon>
        <taxon>Triparmaceae</taxon>
        <taxon>Triparma</taxon>
    </lineage>
</organism>
<gene>
    <name evidence="2" type="ORF">TrLO_g14807</name>
</gene>
<evidence type="ECO:0000313" key="3">
    <source>
        <dbReference type="Proteomes" id="UP001165122"/>
    </source>
</evidence>
<accession>A0A9W7FSP7</accession>
<feature type="region of interest" description="Disordered" evidence="1">
    <location>
        <begin position="299"/>
        <end position="325"/>
    </location>
</feature>
<feature type="region of interest" description="Disordered" evidence="1">
    <location>
        <begin position="553"/>
        <end position="576"/>
    </location>
</feature>
<keyword evidence="3" id="KW-1185">Reference proteome</keyword>